<reference evidence="3" key="1">
    <citation type="submission" date="2012-11" db="EMBL/GenBank/DDBJ databases">
        <title>Dependencies among metagenomic species, viruses, plasmids and units of genetic variation.</title>
        <authorList>
            <person name="Nielsen H.B."/>
            <person name="Almeida M."/>
            <person name="Juncker A.S."/>
            <person name="Rasmussen S."/>
            <person name="Li J."/>
            <person name="Sunagawa S."/>
            <person name="Plichta D."/>
            <person name="Gautier L."/>
            <person name="Le Chatelier E."/>
            <person name="Peletier E."/>
            <person name="Bonde I."/>
            <person name="Nielsen T."/>
            <person name="Manichanh C."/>
            <person name="Arumugam M."/>
            <person name="Batto J."/>
            <person name="Santos M.B.Q.D."/>
            <person name="Blom N."/>
            <person name="Borruel N."/>
            <person name="Burgdorf K.S."/>
            <person name="Boumezbeur F."/>
            <person name="Casellas F."/>
            <person name="Dore J."/>
            <person name="Guarner F."/>
            <person name="Hansen T."/>
            <person name="Hildebrand F."/>
            <person name="Kaas R.S."/>
            <person name="Kennedy S."/>
            <person name="Kristiansen K."/>
            <person name="Kultima J.R."/>
            <person name="Leonard P."/>
            <person name="Levenez F."/>
            <person name="Lund O."/>
            <person name="Moumen B."/>
            <person name="Le Paslier D."/>
            <person name="Pons N."/>
            <person name="Pedersen O."/>
            <person name="Prifti E."/>
            <person name="Qin J."/>
            <person name="Raes J."/>
            <person name="Tap J."/>
            <person name="Tims S."/>
            <person name="Ussery D.W."/>
            <person name="Yamada T."/>
            <person name="MetaHit consortium"/>
            <person name="Renault P."/>
            <person name="Sicheritz-Ponten T."/>
            <person name="Bork P."/>
            <person name="Wang J."/>
            <person name="Brunak S."/>
            <person name="Ehrlich S.D."/>
        </authorList>
    </citation>
    <scope>NUCLEOTIDE SEQUENCE [LARGE SCALE GENOMIC DNA]</scope>
</reference>
<evidence type="ECO:0000313" key="4">
    <source>
        <dbReference type="EMBL" id="MTT75628.1"/>
    </source>
</evidence>
<dbReference type="Proteomes" id="UP000443070">
    <property type="component" value="Unassembled WGS sequence"/>
</dbReference>
<protein>
    <submittedName>
        <fullName evidence="4">Flavodoxin</fullName>
    </submittedName>
</protein>
<dbReference type="Proteomes" id="UP000484547">
    <property type="component" value="Unassembled WGS sequence"/>
</dbReference>
<gene>
    <name evidence="3" type="ORF">BN533_02117</name>
    <name evidence="4" type="ORF">GMD11_05005</name>
    <name evidence="5" type="ORF">GMD18_04650</name>
</gene>
<dbReference type="PANTHER" id="PTHR39201">
    <property type="entry name" value="EXPORTED PROTEIN-RELATED"/>
    <property type="match status" value="1"/>
</dbReference>
<dbReference type="GO" id="GO:0016651">
    <property type="term" value="F:oxidoreductase activity, acting on NAD(P)H"/>
    <property type="evidence" value="ECO:0007669"/>
    <property type="project" value="UniProtKB-ARBA"/>
</dbReference>
<dbReference type="EMBL" id="CBDS010000003">
    <property type="protein sequence ID" value="CDB44897.1"/>
    <property type="molecule type" value="Genomic_DNA"/>
</dbReference>
<dbReference type="HOGENOM" id="CLU_068890_0_1_9"/>
<evidence type="ECO:0000313" key="7">
    <source>
        <dbReference type="Proteomes" id="UP000484547"/>
    </source>
</evidence>
<dbReference type="PANTHER" id="PTHR39201:SF1">
    <property type="entry name" value="FLAVODOXIN-LIKE DOMAIN-CONTAINING PROTEIN"/>
    <property type="match status" value="1"/>
</dbReference>
<evidence type="ECO:0000313" key="3">
    <source>
        <dbReference type="EMBL" id="CDB44897.1"/>
    </source>
</evidence>
<feature type="domain" description="Flavodoxin-like" evidence="2">
    <location>
        <begin position="49"/>
        <end position="187"/>
    </location>
</feature>
<sequence>MRSCKKYLLLLGLLLMAAVGGCGGIGYEETDENKPVTIKGPEGLPTNPKILIAYFSHTGNTELAAWQIQAAVGGQLFAIQTEVPYPQDKSECGKIAKQELAGNERPPLAADLADISQYDTIFIGYPVWYGTTPMAVRTFLEAHDFSGKVLVPFCTSKKSGIEKSLDAIATSCPQADITKGLALQDIGTGKMQRLISSWLEGVRGEIDTFGKKRTAQ</sequence>
<dbReference type="EMBL" id="WNBW01000002">
    <property type="protein sequence ID" value="MTU03690.1"/>
    <property type="molecule type" value="Genomic_DNA"/>
</dbReference>
<organism evidence="3">
    <name type="scientific">Phascolarctobacterium faecium</name>
    <dbReference type="NCBI Taxonomy" id="33025"/>
    <lineage>
        <taxon>Bacteria</taxon>
        <taxon>Bacillati</taxon>
        <taxon>Bacillota</taxon>
        <taxon>Negativicutes</taxon>
        <taxon>Acidaminococcales</taxon>
        <taxon>Acidaminococcaceae</taxon>
        <taxon>Phascolarctobacterium</taxon>
    </lineage>
</organism>
<dbReference type="RefSeq" id="WP_021719016.1">
    <property type="nucleotide sequence ID" value="NZ_CAKVRS010000002.1"/>
</dbReference>
<accession>R6J3N6</accession>
<dbReference type="SUPFAM" id="SSF52218">
    <property type="entry name" value="Flavoproteins"/>
    <property type="match status" value="1"/>
</dbReference>
<dbReference type="Pfam" id="PF12682">
    <property type="entry name" value="Flavodoxin_4"/>
    <property type="match status" value="1"/>
</dbReference>
<evidence type="ECO:0000259" key="2">
    <source>
        <dbReference type="Pfam" id="PF12682"/>
    </source>
</evidence>
<dbReference type="EMBL" id="WNBM01000002">
    <property type="protein sequence ID" value="MTT75628.1"/>
    <property type="molecule type" value="Genomic_DNA"/>
</dbReference>
<dbReference type="PROSITE" id="PS51257">
    <property type="entry name" value="PROKAR_LIPOPROTEIN"/>
    <property type="match status" value="1"/>
</dbReference>
<dbReference type="AlphaFoldDB" id="R6J3N6"/>
<evidence type="ECO:0000256" key="1">
    <source>
        <dbReference type="SAM" id="SignalP"/>
    </source>
</evidence>
<dbReference type="GO" id="GO:0010181">
    <property type="term" value="F:FMN binding"/>
    <property type="evidence" value="ECO:0007669"/>
    <property type="project" value="InterPro"/>
</dbReference>
<feature type="chain" id="PRO_5044738279" evidence="1">
    <location>
        <begin position="24"/>
        <end position="216"/>
    </location>
</feature>
<name>R6J3N6_9FIRM</name>
<dbReference type="InterPro" id="IPR029039">
    <property type="entry name" value="Flavoprotein-like_sf"/>
</dbReference>
<evidence type="ECO:0000313" key="5">
    <source>
        <dbReference type="EMBL" id="MTU03690.1"/>
    </source>
</evidence>
<comment type="caution">
    <text evidence="3">The sequence shown here is derived from an EMBL/GenBank/DDBJ whole genome shotgun (WGS) entry which is preliminary data.</text>
</comment>
<dbReference type="OrthoDB" id="9806505at2"/>
<proteinExistence type="predicted"/>
<evidence type="ECO:0000313" key="6">
    <source>
        <dbReference type="Proteomes" id="UP000443070"/>
    </source>
</evidence>
<keyword evidence="6" id="KW-1185">Reference proteome</keyword>
<accession>A0A6I3RZS4</accession>
<reference evidence="6 7" key="2">
    <citation type="journal article" date="2019" name="Nat. Med.">
        <title>A library of human gut bacterial isolates paired with longitudinal multiomics data enables mechanistic microbiome research.</title>
        <authorList>
            <person name="Poyet M."/>
            <person name="Groussin M."/>
            <person name="Gibbons S.M."/>
            <person name="Avila-Pacheco J."/>
            <person name="Jiang X."/>
            <person name="Kearney S.M."/>
            <person name="Perrotta A.R."/>
            <person name="Berdy B."/>
            <person name="Zhao S."/>
            <person name="Lieberman T.D."/>
            <person name="Swanson P.K."/>
            <person name="Smith M."/>
            <person name="Roesemann S."/>
            <person name="Alexander J.E."/>
            <person name="Rich S.A."/>
            <person name="Livny J."/>
            <person name="Vlamakis H."/>
            <person name="Clish C."/>
            <person name="Bullock K."/>
            <person name="Deik A."/>
            <person name="Scott J."/>
            <person name="Pierce K.A."/>
            <person name="Xavier R.J."/>
            <person name="Alm E.J."/>
        </authorList>
    </citation>
    <scope>NUCLEOTIDE SEQUENCE [LARGE SCALE GENOMIC DNA]</scope>
    <source>
        <strain evidence="4 7">BIOML-A13</strain>
        <strain evidence="5 6">BIOML-A3</strain>
    </source>
</reference>
<dbReference type="STRING" id="1262914.BN533_02117"/>
<dbReference type="Gene3D" id="3.40.50.360">
    <property type="match status" value="1"/>
</dbReference>
<dbReference type="InterPro" id="IPR008254">
    <property type="entry name" value="Flavodoxin/NO_synth"/>
</dbReference>
<dbReference type="eggNOG" id="COG0716">
    <property type="taxonomic scope" value="Bacteria"/>
</dbReference>
<feature type="signal peptide" evidence="1">
    <location>
        <begin position="1"/>
        <end position="23"/>
    </location>
</feature>
<keyword evidence="1" id="KW-0732">Signal</keyword>